<gene>
    <name evidence="4" type="ORF">N7509_000119</name>
</gene>
<sequence>MLLAPTTPQSTTNTLLQSGGCSKLLFTSKFRGKVRQIQECHENLQSWEVQELWKWFDGPNPSSTPSSYCRELVFAREKDPAVVLYSSGTTGLPKEIPLPHGYFSALDYFQHLPVPPGRVSTAPWLSKPEHPHFLKTSLFHASGIITWAAALLHGTHFVIGPDVPLTASLLKQIVAETKARSGLFLPDTLSSLSSSVKGLEAISSLDCVSFVGMPLPTDVGDRISQVVRLQSSIGLTETGYFSTLQPLKREDWEYFEWNPNHPVEMRFYDDKCSQLVVPRPAGRFTHCAFLVLPNHREFCTGDLFTQHTENPALWKHVGRCDDISKLQNRVLLYPHPIETTLTGHNSVSKAIVTTDHALRVLVIIEPTRDNQHMPRDVANAIWPLIQKINKDLPREAQITKDHILIAPSSKPFQTTAKGTVQRRLVVQSHSKDIEAISALGDV</sequence>
<reference evidence="4" key="2">
    <citation type="journal article" date="2023" name="IMA Fungus">
        <title>Comparative genomic study of the Penicillium genus elucidates a diverse pangenome and 15 lateral gene transfer events.</title>
        <authorList>
            <person name="Petersen C."/>
            <person name="Sorensen T."/>
            <person name="Nielsen M.R."/>
            <person name="Sondergaard T.E."/>
            <person name="Sorensen J.L."/>
            <person name="Fitzpatrick D.A."/>
            <person name="Frisvad J.C."/>
            <person name="Nielsen K.L."/>
        </authorList>
    </citation>
    <scope>NUCLEOTIDE SEQUENCE</scope>
    <source>
        <strain evidence="4">IBT 29677</strain>
    </source>
</reference>
<dbReference type="EMBL" id="JAPZBU010000001">
    <property type="protein sequence ID" value="KAJ5415021.1"/>
    <property type="molecule type" value="Genomic_DNA"/>
</dbReference>
<dbReference type="InterPro" id="IPR020845">
    <property type="entry name" value="AMP-binding_CS"/>
</dbReference>
<dbReference type="OrthoDB" id="429813at2759"/>
<dbReference type="SUPFAM" id="SSF56801">
    <property type="entry name" value="Acetyl-CoA synthetase-like"/>
    <property type="match status" value="1"/>
</dbReference>
<dbReference type="Gene3D" id="3.40.50.12780">
    <property type="entry name" value="N-terminal domain of ligase-like"/>
    <property type="match status" value="1"/>
</dbReference>
<dbReference type="GeneID" id="81363746"/>
<dbReference type="InterPro" id="IPR000873">
    <property type="entry name" value="AMP-dep_synth/lig_dom"/>
</dbReference>
<dbReference type="Pfam" id="PF00501">
    <property type="entry name" value="AMP-binding"/>
    <property type="match status" value="1"/>
</dbReference>
<dbReference type="Proteomes" id="UP001147747">
    <property type="component" value="Unassembled WGS sequence"/>
</dbReference>
<dbReference type="InterPro" id="IPR051414">
    <property type="entry name" value="Adenylate-forming_Reductase"/>
</dbReference>
<keyword evidence="2" id="KW-0597">Phosphoprotein</keyword>
<evidence type="ECO:0000256" key="2">
    <source>
        <dbReference type="ARBA" id="ARBA00022553"/>
    </source>
</evidence>
<keyword evidence="5" id="KW-1185">Reference proteome</keyword>
<dbReference type="PANTHER" id="PTHR43439:SF2">
    <property type="entry name" value="ENZYME, PUTATIVE (JCVI)-RELATED"/>
    <property type="match status" value="1"/>
</dbReference>
<accession>A0A9X0BF80</accession>
<dbReference type="PROSITE" id="PS00455">
    <property type="entry name" value="AMP_BINDING"/>
    <property type="match status" value="1"/>
</dbReference>
<proteinExistence type="predicted"/>
<dbReference type="PANTHER" id="PTHR43439">
    <property type="entry name" value="PHENYLACETATE-COENZYME A LIGASE"/>
    <property type="match status" value="1"/>
</dbReference>
<evidence type="ECO:0000313" key="4">
    <source>
        <dbReference type="EMBL" id="KAJ5415021.1"/>
    </source>
</evidence>
<evidence type="ECO:0000313" key="5">
    <source>
        <dbReference type="Proteomes" id="UP001147747"/>
    </source>
</evidence>
<protein>
    <recommendedName>
        <fullName evidence="3">AMP-dependent synthetase/ligase domain-containing protein</fullName>
    </recommendedName>
</protein>
<name>A0A9X0BF80_9EURO</name>
<reference evidence="4" key="1">
    <citation type="submission" date="2022-12" db="EMBL/GenBank/DDBJ databases">
        <authorList>
            <person name="Petersen C."/>
        </authorList>
    </citation>
    <scope>NUCLEOTIDE SEQUENCE</scope>
    <source>
        <strain evidence="4">IBT 29677</strain>
    </source>
</reference>
<comment type="caution">
    <text evidence="4">The sequence shown here is derived from an EMBL/GenBank/DDBJ whole genome shotgun (WGS) entry which is preliminary data.</text>
</comment>
<feature type="domain" description="AMP-dependent synthetase/ligase" evidence="3">
    <location>
        <begin position="71"/>
        <end position="254"/>
    </location>
</feature>
<keyword evidence="1" id="KW-0596">Phosphopantetheine</keyword>
<dbReference type="AlphaFoldDB" id="A0A9X0BF80"/>
<evidence type="ECO:0000256" key="1">
    <source>
        <dbReference type="ARBA" id="ARBA00022450"/>
    </source>
</evidence>
<dbReference type="InterPro" id="IPR042099">
    <property type="entry name" value="ANL_N_sf"/>
</dbReference>
<organism evidence="4 5">
    <name type="scientific">Penicillium cosmopolitanum</name>
    <dbReference type="NCBI Taxonomy" id="1131564"/>
    <lineage>
        <taxon>Eukaryota</taxon>
        <taxon>Fungi</taxon>
        <taxon>Dikarya</taxon>
        <taxon>Ascomycota</taxon>
        <taxon>Pezizomycotina</taxon>
        <taxon>Eurotiomycetes</taxon>
        <taxon>Eurotiomycetidae</taxon>
        <taxon>Eurotiales</taxon>
        <taxon>Aspergillaceae</taxon>
        <taxon>Penicillium</taxon>
    </lineage>
</organism>
<evidence type="ECO:0000259" key="3">
    <source>
        <dbReference type="Pfam" id="PF00501"/>
    </source>
</evidence>
<dbReference type="RefSeq" id="XP_056494867.1">
    <property type="nucleotide sequence ID" value="XM_056624766.1"/>
</dbReference>
<dbReference type="Pfam" id="PF23562">
    <property type="entry name" value="AMP-binding_C_3"/>
    <property type="match status" value="1"/>
</dbReference>